<dbReference type="HOGENOM" id="CLU_124044_0_0_1"/>
<name>B6K4D1_SCHJY</name>
<dbReference type="SUPFAM" id="SSF82199">
    <property type="entry name" value="SET domain"/>
    <property type="match status" value="1"/>
</dbReference>
<dbReference type="Proteomes" id="UP000001744">
    <property type="component" value="Unassembled WGS sequence"/>
</dbReference>
<sequence>MDVIPVLRNALEVRIVPGKGRGVFTLAKIPCQQCIEISPVIVFSEDEYAKHGQYTVLNEFTYFWKGKNQALALGLGSLFNHSRNPNVCWIKDEDAQVIRYYTIRDIQSDEELCISYGNHVWFEEVDEHVNSSEPEDDENFLLAIEN</sequence>
<dbReference type="GO" id="GO:0005634">
    <property type="term" value="C:nucleus"/>
    <property type="evidence" value="ECO:0007669"/>
    <property type="project" value="EnsemblFungi"/>
</dbReference>
<accession>B6K4D1</accession>
<dbReference type="VEuPathDB" id="FungiDB:SJAG_03487"/>
<dbReference type="FunFam" id="2.170.270.10:FF:000050">
    <property type="entry name" value="Chromosome 1, whole genome shotgun sequence"/>
    <property type="match status" value="1"/>
</dbReference>
<dbReference type="CDD" id="cd10540">
    <property type="entry name" value="SET_SpSet7-like"/>
    <property type="match status" value="1"/>
</dbReference>
<keyword evidence="2" id="KW-0489">Methyltransferase</keyword>
<dbReference type="GeneID" id="7051682"/>
<dbReference type="InterPro" id="IPR009207">
    <property type="entry name" value="SET7_MeTrfase"/>
</dbReference>
<dbReference type="AlphaFoldDB" id="B6K4D1"/>
<feature type="domain" description="SET" evidence="1">
    <location>
        <begin position="9"/>
        <end position="117"/>
    </location>
</feature>
<dbReference type="eggNOG" id="ENOG502S3RW">
    <property type="taxonomic scope" value="Eukaryota"/>
</dbReference>
<dbReference type="GO" id="GO:0032259">
    <property type="term" value="P:methylation"/>
    <property type="evidence" value="ECO:0007669"/>
    <property type="project" value="UniProtKB-KW"/>
</dbReference>
<dbReference type="Gene3D" id="2.170.270.10">
    <property type="entry name" value="SET domain"/>
    <property type="match status" value="1"/>
</dbReference>
<dbReference type="PROSITE" id="PS50280">
    <property type="entry name" value="SET"/>
    <property type="match status" value="1"/>
</dbReference>
<organism evidence="2 4">
    <name type="scientific">Schizosaccharomyces japonicus (strain yFS275 / FY16936)</name>
    <name type="common">Fission yeast</name>
    <dbReference type="NCBI Taxonomy" id="402676"/>
    <lineage>
        <taxon>Eukaryota</taxon>
        <taxon>Fungi</taxon>
        <taxon>Dikarya</taxon>
        <taxon>Ascomycota</taxon>
        <taxon>Taphrinomycotina</taxon>
        <taxon>Schizosaccharomycetes</taxon>
        <taxon>Schizosaccharomycetales</taxon>
        <taxon>Schizosaccharomycetaceae</taxon>
        <taxon>Schizosaccharomyces</taxon>
    </lineage>
</organism>
<dbReference type="InterPro" id="IPR046341">
    <property type="entry name" value="SET_dom_sf"/>
</dbReference>
<evidence type="ECO:0000313" key="3">
    <source>
        <dbReference type="JaponicusDB" id="SJAG_03487"/>
    </source>
</evidence>
<dbReference type="JaponicusDB" id="SJAG_03487">
    <property type="gene designation" value="set7"/>
</dbReference>
<dbReference type="GO" id="GO:0062122">
    <property type="term" value="F:histone H3K37 methyltransferase activity"/>
    <property type="evidence" value="ECO:0007669"/>
    <property type="project" value="EnsemblFungi"/>
</dbReference>
<proteinExistence type="predicted"/>
<gene>
    <name evidence="3" type="primary">set7</name>
    <name evidence="2" type="ORF">SJAG_03487</name>
</gene>
<dbReference type="EMBL" id="KE651167">
    <property type="protein sequence ID" value="EEB08338.1"/>
    <property type="molecule type" value="Genomic_DNA"/>
</dbReference>
<dbReference type="InterPro" id="IPR001214">
    <property type="entry name" value="SET_dom"/>
</dbReference>
<dbReference type="RefSeq" id="XP_002174631.1">
    <property type="nucleotide sequence ID" value="XM_002174595.2"/>
</dbReference>
<dbReference type="STRING" id="402676.B6K4D1"/>
<reference evidence="2 4" key="1">
    <citation type="journal article" date="2011" name="Science">
        <title>Comparative functional genomics of the fission yeasts.</title>
        <authorList>
            <person name="Rhind N."/>
            <person name="Chen Z."/>
            <person name="Yassour M."/>
            <person name="Thompson D.A."/>
            <person name="Haas B.J."/>
            <person name="Habib N."/>
            <person name="Wapinski I."/>
            <person name="Roy S."/>
            <person name="Lin M.F."/>
            <person name="Heiman D.I."/>
            <person name="Young S.K."/>
            <person name="Furuya K."/>
            <person name="Guo Y."/>
            <person name="Pidoux A."/>
            <person name="Chen H.M."/>
            <person name="Robbertse B."/>
            <person name="Goldberg J.M."/>
            <person name="Aoki K."/>
            <person name="Bayne E.H."/>
            <person name="Berlin A.M."/>
            <person name="Desjardins C.A."/>
            <person name="Dobbs E."/>
            <person name="Dukaj L."/>
            <person name="Fan L."/>
            <person name="FitzGerald M.G."/>
            <person name="French C."/>
            <person name="Gujja S."/>
            <person name="Hansen K."/>
            <person name="Keifenheim D."/>
            <person name="Levin J.Z."/>
            <person name="Mosher R.A."/>
            <person name="Mueller C.A."/>
            <person name="Pfiffner J."/>
            <person name="Priest M."/>
            <person name="Russ C."/>
            <person name="Smialowska A."/>
            <person name="Swoboda P."/>
            <person name="Sykes S.M."/>
            <person name="Vaughn M."/>
            <person name="Vengrova S."/>
            <person name="Yoder R."/>
            <person name="Zeng Q."/>
            <person name="Allshire R."/>
            <person name="Baulcombe D."/>
            <person name="Birren B.W."/>
            <person name="Brown W."/>
            <person name="Ekwall K."/>
            <person name="Kellis M."/>
            <person name="Leatherwood J."/>
            <person name="Levin H."/>
            <person name="Margalit H."/>
            <person name="Martienssen R."/>
            <person name="Nieduszynski C.A."/>
            <person name="Spatafora J.W."/>
            <person name="Friedman N."/>
            <person name="Dalgaard J.Z."/>
            <person name="Baumann P."/>
            <person name="Niki H."/>
            <person name="Regev A."/>
            <person name="Nusbaum C."/>
        </authorList>
    </citation>
    <scope>NUCLEOTIDE SEQUENCE [LARGE SCALE GENOMIC DNA]</scope>
    <source>
        <strain evidence="4">yFS275 / FY16936</strain>
    </source>
</reference>
<dbReference type="OMA" id="ATYEINF"/>
<keyword evidence="4" id="KW-1185">Reference proteome</keyword>
<protein>
    <submittedName>
        <fullName evidence="2">Histone lysine methyltransferase Set7</fullName>
    </submittedName>
</protein>
<keyword evidence="2" id="KW-0808">Transferase</keyword>
<evidence type="ECO:0000313" key="4">
    <source>
        <dbReference type="Proteomes" id="UP000001744"/>
    </source>
</evidence>
<dbReference type="SMART" id="SM00317">
    <property type="entry name" value="SET"/>
    <property type="match status" value="1"/>
</dbReference>
<dbReference type="Pfam" id="PF00856">
    <property type="entry name" value="SET"/>
    <property type="match status" value="1"/>
</dbReference>
<dbReference type="OrthoDB" id="3180714at2759"/>
<dbReference type="GO" id="GO:0005737">
    <property type="term" value="C:cytoplasm"/>
    <property type="evidence" value="ECO:0007669"/>
    <property type="project" value="EnsemblFungi"/>
</dbReference>
<evidence type="ECO:0000259" key="1">
    <source>
        <dbReference type="PROSITE" id="PS50280"/>
    </source>
</evidence>
<dbReference type="PIRSF" id="PIRSF022536">
    <property type="entry name" value="A612L_SET"/>
    <property type="match status" value="1"/>
</dbReference>
<evidence type="ECO:0000313" key="2">
    <source>
        <dbReference type="EMBL" id="EEB08338.1"/>
    </source>
</evidence>